<gene>
    <name evidence="13" type="ORF">Nepgr_025008</name>
</gene>
<sequence length="316" mass="35519">MKADAADAEMVSKSVAVIACTAMSVLYVGILYSPTLIFRLPQPTSFKQFLIRRFICAAVSSLVSLFMSSLILLHVQNWKLSYIFDIYGVRVDHFWRSMVLPLLLTSLMYAGSLLCKFLLLLDSWREHGNGGISVDGINYAMQKFLDWMLSVASNVAAWRTYVVAPITEELVFRACMIPLLLCGGFKAYHVVFLSPIFFSLAHLNHFLEFYSQKNHSLLRASLAVGLQLGYTVIFGSYGSFLFIRTGHLIAPLAAHIFCNFMGLPLIYSNRKGLIISLTFVAGAVGFAGLLFPLTSPDLYNFRTYDCRCWHGYCSWK</sequence>
<keyword evidence="6" id="KW-0256">Endoplasmic reticulum</keyword>
<dbReference type="GO" id="GO:0071586">
    <property type="term" value="P:CAAX-box protein processing"/>
    <property type="evidence" value="ECO:0007669"/>
    <property type="project" value="InterPro"/>
</dbReference>
<dbReference type="PANTHER" id="PTHR13046">
    <property type="entry name" value="PROTEASE U48 CAAX PRENYL PROTEASE RCE1"/>
    <property type="match status" value="1"/>
</dbReference>
<feature type="transmembrane region" description="Helical" evidence="11">
    <location>
        <begin position="179"/>
        <end position="200"/>
    </location>
</feature>
<evidence type="ECO:0000313" key="14">
    <source>
        <dbReference type="Proteomes" id="UP001279734"/>
    </source>
</evidence>
<dbReference type="EMBL" id="BSYO01000025">
    <property type="protein sequence ID" value="GMH23165.1"/>
    <property type="molecule type" value="Genomic_DNA"/>
</dbReference>
<reference evidence="13" key="1">
    <citation type="submission" date="2023-05" db="EMBL/GenBank/DDBJ databases">
        <title>Nepenthes gracilis genome sequencing.</title>
        <authorList>
            <person name="Fukushima K."/>
        </authorList>
    </citation>
    <scope>NUCLEOTIDE SEQUENCE</scope>
    <source>
        <strain evidence="13">SING2019-196</strain>
    </source>
</reference>
<comment type="caution">
    <text evidence="13">The sequence shown here is derived from an EMBL/GenBank/DDBJ whole genome shotgun (WGS) entry which is preliminary data.</text>
</comment>
<dbReference type="Proteomes" id="UP001279734">
    <property type="component" value="Unassembled WGS sequence"/>
</dbReference>
<comment type="catalytic activity">
    <reaction evidence="9">
        <text>Hydrolyzes the peptide bond -P2-(S-farnesyl or geranylgeranyl)C-P1'-P2'-P3'-COOH where P1' and P2' are amino acids with aliphatic sidechains and P3' is any C-terminal residue.</text>
        <dbReference type="EC" id="3.4.26.1"/>
    </reaction>
</comment>
<dbReference type="InterPro" id="IPR039731">
    <property type="entry name" value="Rce1"/>
</dbReference>
<evidence type="ECO:0000256" key="6">
    <source>
        <dbReference type="ARBA" id="ARBA00022824"/>
    </source>
</evidence>
<accession>A0AAD3T4A2</accession>
<keyword evidence="3" id="KW-0645">Protease</keyword>
<feature type="transmembrane region" description="Helical" evidence="11">
    <location>
        <begin position="248"/>
        <end position="267"/>
    </location>
</feature>
<evidence type="ECO:0000256" key="11">
    <source>
        <dbReference type="SAM" id="Phobius"/>
    </source>
</evidence>
<dbReference type="PANTHER" id="PTHR13046:SF0">
    <property type="entry name" value="CAAX PRENYL PROTEASE 2"/>
    <property type="match status" value="1"/>
</dbReference>
<evidence type="ECO:0000256" key="7">
    <source>
        <dbReference type="ARBA" id="ARBA00022989"/>
    </source>
</evidence>
<comment type="subcellular location">
    <subcellularLocation>
        <location evidence="1">Endoplasmic reticulum membrane</location>
        <topology evidence="1">Multi-pass membrane protein</topology>
    </subcellularLocation>
</comment>
<keyword evidence="5" id="KW-0378">Hydrolase</keyword>
<dbReference type="GO" id="GO:0004222">
    <property type="term" value="F:metalloendopeptidase activity"/>
    <property type="evidence" value="ECO:0007669"/>
    <property type="project" value="InterPro"/>
</dbReference>
<dbReference type="InterPro" id="IPR003675">
    <property type="entry name" value="Rce1/LyrA-like_dom"/>
</dbReference>
<feature type="domain" description="CAAX prenyl protease 2/Lysostaphin resistance protein A-like" evidence="12">
    <location>
        <begin position="156"/>
        <end position="261"/>
    </location>
</feature>
<evidence type="ECO:0000256" key="3">
    <source>
        <dbReference type="ARBA" id="ARBA00022670"/>
    </source>
</evidence>
<keyword evidence="14" id="KW-1185">Reference proteome</keyword>
<organism evidence="13 14">
    <name type="scientific">Nepenthes gracilis</name>
    <name type="common">Slender pitcher plant</name>
    <dbReference type="NCBI Taxonomy" id="150966"/>
    <lineage>
        <taxon>Eukaryota</taxon>
        <taxon>Viridiplantae</taxon>
        <taxon>Streptophyta</taxon>
        <taxon>Embryophyta</taxon>
        <taxon>Tracheophyta</taxon>
        <taxon>Spermatophyta</taxon>
        <taxon>Magnoliopsida</taxon>
        <taxon>eudicotyledons</taxon>
        <taxon>Gunneridae</taxon>
        <taxon>Pentapetalae</taxon>
        <taxon>Caryophyllales</taxon>
        <taxon>Nepenthaceae</taxon>
        <taxon>Nepenthes</taxon>
    </lineage>
</organism>
<keyword evidence="4 11" id="KW-0812">Transmembrane</keyword>
<name>A0AAD3T4A2_NEPGR</name>
<evidence type="ECO:0000256" key="5">
    <source>
        <dbReference type="ARBA" id="ARBA00022801"/>
    </source>
</evidence>
<evidence type="ECO:0000256" key="4">
    <source>
        <dbReference type="ARBA" id="ARBA00022692"/>
    </source>
</evidence>
<dbReference type="Pfam" id="PF02517">
    <property type="entry name" value="Rce1-like"/>
    <property type="match status" value="1"/>
</dbReference>
<feature type="transmembrane region" description="Helical" evidence="11">
    <location>
        <begin position="15"/>
        <end position="38"/>
    </location>
</feature>
<proteinExistence type="inferred from homology"/>
<feature type="transmembrane region" description="Helical" evidence="11">
    <location>
        <begin position="94"/>
        <end position="119"/>
    </location>
</feature>
<evidence type="ECO:0000259" key="12">
    <source>
        <dbReference type="Pfam" id="PF02517"/>
    </source>
</evidence>
<feature type="transmembrane region" description="Helical" evidence="11">
    <location>
        <begin position="273"/>
        <end position="293"/>
    </location>
</feature>
<evidence type="ECO:0000256" key="1">
    <source>
        <dbReference type="ARBA" id="ARBA00004477"/>
    </source>
</evidence>
<evidence type="ECO:0000256" key="8">
    <source>
        <dbReference type="ARBA" id="ARBA00023136"/>
    </source>
</evidence>
<dbReference type="EC" id="3.4.26.1" evidence="10"/>
<evidence type="ECO:0000313" key="13">
    <source>
        <dbReference type="EMBL" id="GMH23165.1"/>
    </source>
</evidence>
<dbReference type="AlphaFoldDB" id="A0AAD3T4A2"/>
<dbReference type="GO" id="GO:0005789">
    <property type="term" value="C:endoplasmic reticulum membrane"/>
    <property type="evidence" value="ECO:0007669"/>
    <property type="project" value="UniProtKB-SubCell"/>
</dbReference>
<protein>
    <recommendedName>
        <fullName evidence="10">intramembrane prenyl-peptidase Rce1</fullName>
        <ecNumber evidence="10">3.4.26.1</ecNumber>
    </recommendedName>
</protein>
<feature type="transmembrane region" description="Helical" evidence="11">
    <location>
        <begin position="220"/>
        <end position="243"/>
    </location>
</feature>
<evidence type="ECO:0000256" key="9">
    <source>
        <dbReference type="ARBA" id="ARBA00047280"/>
    </source>
</evidence>
<comment type="similarity">
    <text evidence="2">Belongs to the peptidase U48 family.</text>
</comment>
<feature type="transmembrane region" description="Helical" evidence="11">
    <location>
        <begin position="50"/>
        <end position="74"/>
    </location>
</feature>
<evidence type="ECO:0000256" key="10">
    <source>
        <dbReference type="ARBA" id="ARBA00049729"/>
    </source>
</evidence>
<keyword evidence="8 11" id="KW-0472">Membrane</keyword>
<keyword evidence="7 11" id="KW-1133">Transmembrane helix</keyword>
<evidence type="ECO:0000256" key="2">
    <source>
        <dbReference type="ARBA" id="ARBA00006897"/>
    </source>
</evidence>